<proteinExistence type="predicted"/>
<feature type="compositionally biased region" description="Polar residues" evidence="1">
    <location>
        <begin position="411"/>
        <end position="429"/>
    </location>
</feature>
<feature type="compositionally biased region" description="Polar residues" evidence="1">
    <location>
        <begin position="465"/>
        <end position="486"/>
    </location>
</feature>
<feature type="compositionally biased region" description="Polar residues" evidence="1">
    <location>
        <begin position="18"/>
        <end position="33"/>
    </location>
</feature>
<dbReference type="Proteomes" id="UP000077684">
    <property type="component" value="Unassembled WGS sequence"/>
</dbReference>
<protein>
    <submittedName>
        <fullName evidence="2">Uncharacterized protein</fullName>
    </submittedName>
</protein>
<feature type="compositionally biased region" description="Polar residues" evidence="1">
    <location>
        <begin position="362"/>
        <end position="371"/>
    </location>
</feature>
<feature type="compositionally biased region" description="Basic and acidic residues" evidence="1">
    <location>
        <begin position="963"/>
        <end position="973"/>
    </location>
</feature>
<feature type="region of interest" description="Disordered" evidence="1">
    <location>
        <begin position="998"/>
        <end position="1084"/>
    </location>
</feature>
<feature type="region of interest" description="Disordered" evidence="1">
    <location>
        <begin position="961"/>
        <end position="986"/>
    </location>
</feature>
<accession>A0A8X7N0H6</accession>
<reference evidence="2" key="1">
    <citation type="submission" date="2016-04" db="EMBL/GenBank/DDBJ databases">
        <authorList>
            <person name="Nguyen H.D."/>
            <person name="Samba Siva P."/>
            <person name="Cullis J."/>
            <person name="Levesque C.A."/>
            <person name="Hambleton S."/>
        </authorList>
    </citation>
    <scope>NUCLEOTIDE SEQUENCE</scope>
    <source>
        <strain evidence="2">DAOMC 236426</strain>
    </source>
</reference>
<name>A0A8X7N0H6_9BASI</name>
<feature type="compositionally biased region" description="Pro residues" evidence="1">
    <location>
        <begin position="38"/>
        <end position="47"/>
    </location>
</feature>
<feature type="compositionally biased region" description="Polar residues" evidence="1">
    <location>
        <begin position="318"/>
        <end position="345"/>
    </location>
</feature>
<dbReference type="EMBL" id="LWDE02000014">
    <property type="protein sequence ID" value="KAE8255688.1"/>
    <property type="molecule type" value="Genomic_DNA"/>
</dbReference>
<feature type="region of interest" description="Disordered" evidence="1">
    <location>
        <begin position="465"/>
        <end position="514"/>
    </location>
</feature>
<feature type="compositionally biased region" description="Low complexity" evidence="1">
    <location>
        <begin position="596"/>
        <end position="608"/>
    </location>
</feature>
<feature type="region of interest" description="Disordered" evidence="1">
    <location>
        <begin position="544"/>
        <end position="614"/>
    </location>
</feature>
<feature type="compositionally biased region" description="Basic and acidic residues" evidence="1">
    <location>
        <begin position="1024"/>
        <end position="1043"/>
    </location>
</feature>
<evidence type="ECO:0000256" key="1">
    <source>
        <dbReference type="SAM" id="MobiDB-lite"/>
    </source>
</evidence>
<organism evidence="2 3">
    <name type="scientific">Tilletia controversa</name>
    <name type="common">dwarf bunt fungus</name>
    <dbReference type="NCBI Taxonomy" id="13291"/>
    <lineage>
        <taxon>Eukaryota</taxon>
        <taxon>Fungi</taxon>
        <taxon>Dikarya</taxon>
        <taxon>Basidiomycota</taxon>
        <taxon>Ustilaginomycotina</taxon>
        <taxon>Exobasidiomycetes</taxon>
        <taxon>Tilletiales</taxon>
        <taxon>Tilletiaceae</taxon>
        <taxon>Tilletia</taxon>
    </lineage>
</organism>
<feature type="region of interest" description="Disordered" evidence="1">
    <location>
        <begin position="1102"/>
        <end position="1175"/>
    </location>
</feature>
<feature type="compositionally biased region" description="Low complexity" evidence="1">
    <location>
        <begin position="854"/>
        <end position="868"/>
    </location>
</feature>
<evidence type="ECO:0000313" key="3">
    <source>
        <dbReference type="Proteomes" id="UP000077684"/>
    </source>
</evidence>
<comment type="caution">
    <text evidence="2">The sequence shown here is derived from an EMBL/GenBank/DDBJ whole genome shotgun (WGS) entry which is preliminary data.</text>
</comment>
<feature type="region of interest" description="Disordered" evidence="1">
    <location>
        <begin position="912"/>
        <end position="943"/>
    </location>
</feature>
<feature type="region of interest" description="Disordered" evidence="1">
    <location>
        <begin position="836"/>
        <end position="874"/>
    </location>
</feature>
<feature type="region of interest" description="Disordered" evidence="1">
    <location>
        <begin position="706"/>
        <end position="760"/>
    </location>
</feature>
<gene>
    <name evidence="2" type="ORF">A4X06_0g294</name>
</gene>
<feature type="compositionally biased region" description="Polar residues" evidence="1">
    <location>
        <begin position="577"/>
        <end position="586"/>
    </location>
</feature>
<feature type="compositionally biased region" description="Low complexity" evidence="1">
    <location>
        <begin position="548"/>
        <end position="567"/>
    </location>
</feature>
<feature type="compositionally biased region" description="Polar residues" evidence="1">
    <location>
        <begin position="1141"/>
        <end position="1153"/>
    </location>
</feature>
<feature type="region of interest" description="Disordered" evidence="1">
    <location>
        <begin position="281"/>
        <end position="375"/>
    </location>
</feature>
<feature type="region of interest" description="Disordered" evidence="1">
    <location>
        <begin position="1"/>
        <end position="123"/>
    </location>
</feature>
<keyword evidence="3" id="KW-1185">Reference proteome</keyword>
<sequence length="1175" mass="124353">MATLEAIRPAPGVPAGTTARTAETASGSPSTQALRALSPPPPSPISPPFARSQQRHMNLVLPPVPDHEPDDTASPLMGSTLYDRRQQAQQQSRNIRKLRLPPGRTVNSGIGSSSSNLGSSSKSGVSVRAQTLSTTTPASLSFNGARLADDDEVEEVLEELDDEPQQDQSEQNGPFDINASCLAVQNAALAALRSCIYSMLSLSAPEGNTDSSNPVATVQILNQILQSTYKFASGPTSSSQLSALTRQLNHVAAQQPLLASSDDLSISHALINLLAALQAARDAPPPPPSVNSYSHSRSRSTEDRSSSSTHGHQREADSPTSCQSSTLSPPVSTATSTAGSEQATDARTGVDSGPSTFARPGSITTMASSPAASEELRDPFAETKYQDEFSILLRRLQALSALVPDSVPTPKASNGPETDSESPFQTPVVQQRPFAQTKRATTVADPWMRLKTLVTEVHDLTAAKKQSSAHQALPSTGSGLVNSQSMHGHGHSSAAGKNHSRSRSASRHGSFSSTNSVGHVLDAGTLLAGHLANSHDGLLASAAPGDIRSSSSSGRMSVRSSSFSTGGPFAEAPNWLSGPSATTSIGSRPVIERRNSLSSSTDLSSGGTAPPKYSMDSLVDPYMCGPESQVDLRKRQLPIYSGNTTYASASEEKMVLGFESQESLQSVTGTSSQEPGSYQVRDRMKKSLAGELDAVEDGLERLFAAGPQLSNQRAEPRPRRKSAASDTFTIQDDSKDLPASALGRSTGKGKMSSLGRAEGRLTRQVTLNDVFDKLSRPELDRMEDQRAAPPTASMFASKRSVSVDHRLQNPQKASLLSPTHTRSLSQRLADVVSFKRPTLTQRRTPPSPLVLSGASYSATAKSSPSTAPGHDKSKLFQDPVYISGAQTVSKGQKERATSMDLRTAIDAMTRASRRSFDDQRASLKVRVGTSSKKPDPAKTPWLGVEQPDVDLFDTLVQSSTRSRFSDQEAEFRSPKSASVKVGPARHQTHASVASIWTSMPGSAPLEGTFPSKTNERSAPGGEPLSERSRSDGPSKTSSDRPSSDARTLNHRVTHSVPSAVPRPNRDERSEAGVSSEMSSATAHVKPASLAVAAAFWGWEQVQDPSASPREAVQPTEGVGQVPSVRDNIPSGALDDGRDFQQGLSEATSPTGSRVPTVMEQAASSGWTVSPRVNPA</sequence>
<dbReference type="AlphaFoldDB" id="A0A8X7N0H6"/>
<evidence type="ECO:0000313" key="2">
    <source>
        <dbReference type="EMBL" id="KAE8255688.1"/>
    </source>
</evidence>
<feature type="compositionally biased region" description="Low complexity" evidence="1">
    <location>
        <begin position="108"/>
        <end position="123"/>
    </location>
</feature>
<feature type="region of interest" description="Disordered" evidence="1">
    <location>
        <begin position="405"/>
        <end position="437"/>
    </location>
</feature>
<reference evidence="2" key="2">
    <citation type="journal article" date="2019" name="IMA Fungus">
        <title>Genome sequencing and comparison of five Tilletia species to identify candidate genes for the detection of regulated species infecting wheat.</title>
        <authorList>
            <person name="Nguyen H.D.T."/>
            <person name="Sultana T."/>
            <person name="Kesanakurti P."/>
            <person name="Hambleton S."/>
        </authorList>
    </citation>
    <scope>NUCLEOTIDE SEQUENCE</scope>
    <source>
        <strain evidence="2">DAOMC 236426</strain>
    </source>
</reference>